<dbReference type="KEGG" id="dpi:BN4_20341"/>
<keyword evidence="7 9" id="KW-0472">Membrane</keyword>
<evidence type="ECO:0000313" key="12">
    <source>
        <dbReference type="Proteomes" id="UP000011724"/>
    </source>
</evidence>
<keyword evidence="6 10" id="KW-1133">Transmembrane helix</keyword>
<evidence type="ECO:0000256" key="8">
    <source>
        <dbReference type="ARBA" id="ARBA00023315"/>
    </source>
</evidence>
<evidence type="ECO:0000256" key="10">
    <source>
        <dbReference type="SAM" id="Phobius"/>
    </source>
</evidence>
<evidence type="ECO:0000256" key="7">
    <source>
        <dbReference type="ARBA" id="ARBA00023136"/>
    </source>
</evidence>
<reference evidence="11 12" key="1">
    <citation type="journal article" date="2013" name="PLoS ONE">
        <title>The first genomic and proteomic characterization of a deep-sea sulfate reducer: insights into the piezophilic lifestyle of Desulfovibrio piezophilus.</title>
        <authorList>
            <person name="Pradel N."/>
            <person name="Ji B."/>
            <person name="Gimenez G."/>
            <person name="Talla E."/>
            <person name="Lenoble P."/>
            <person name="Garel M."/>
            <person name="Tamburini C."/>
            <person name="Fourquet P."/>
            <person name="Lebrun R."/>
            <person name="Bertin P."/>
            <person name="Denis Y."/>
            <person name="Pophillat M."/>
            <person name="Barbe V."/>
            <person name="Ollivier B."/>
            <person name="Dolla A."/>
        </authorList>
    </citation>
    <scope>NUCLEOTIDE SEQUENCE [LARGE SCALE GENOMIC DNA]</scope>
    <source>
        <strain evidence="12">DSM 10523 / SB164P1</strain>
    </source>
</reference>
<keyword evidence="8 9" id="KW-0012">Acyltransferase</keyword>
<dbReference type="HOGENOM" id="CLU_025255_1_3_7"/>
<accession>M1WYL1</accession>
<feature type="transmembrane region" description="Helical" evidence="10">
    <location>
        <begin position="119"/>
        <end position="137"/>
    </location>
</feature>
<keyword evidence="5 10" id="KW-0812">Transmembrane</keyword>
<organism evidence="11 12">
    <name type="scientific">Pseudodesulfovibrio piezophilus (strain DSM 21447 / JCM 15486 / C1TLV30)</name>
    <name type="common">Desulfovibrio piezophilus</name>
    <dbReference type="NCBI Taxonomy" id="1322246"/>
    <lineage>
        <taxon>Bacteria</taxon>
        <taxon>Pseudomonadati</taxon>
        <taxon>Thermodesulfobacteriota</taxon>
        <taxon>Desulfovibrionia</taxon>
        <taxon>Desulfovibrionales</taxon>
        <taxon>Desulfovibrionaceae</taxon>
    </lineage>
</organism>
<evidence type="ECO:0000256" key="3">
    <source>
        <dbReference type="ARBA" id="ARBA00022475"/>
    </source>
</evidence>
<dbReference type="AlphaFoldDB" id="M1WYL1"/>
<dbReference type="PANTHER" id="PTHR13285:SF23">
    <property type="entry name" value="TEICHOIC ACID D-ALANYLTRANSFERASE"/>
    <property type="match status" value="1"/>
</dbReference>
<feature type="transmembrane region" description="Helical" evidence="10">
    <location>
        <begin position="149"/>
        <end position="169"/>
    </location>
</feature>
<reference evidence="12" key="2">
    <citation type="journal article" date="2013" name="Stand. Genomic Sci.">
        <title>Complete genome sequence of Desulfocapsa sulfexigens, a marine deltaproteobacterium specialized in disproportionating inorganic sulfur compounds.</title>
        <authorList>
            <person name="Finster K.W."/>
            <person name="Kjeldsen K.U."/>
            <person name="Kube M."/>
            <person name="Reinhardt R."/>
            <person name="Mussmann M."/>
            <person name="Amann R."/>
            <person name="Schreiber L."/>
        </authorList>
    </citation>
    <scope>NUCLEOTIDE SEQUENCE [LARGE SCALE GENOMIC DNA]</scope>
    <source>
        <strain evidence="12">DSM 10523 / SB164P1</strain>
    </source>
</reference>
<dbReference type="Proteomes" id="UP000011724">
    <property type="component" value="Chromosome"/>
</dbReference>
<evidence type="ECO:0000256" key="1">
    <source>
        <dbReference type="ARBA" id="ARBA00004651"/>
    </source>
</evidence>
<evidence type="ECO:0000256" key="4">
    <source>
        <dbReference type="ARBA" id="ARBA00022679"/>
    </source>
</evidence>
<dbReference type="eggNOG" id="COG1696">
    <property type="taxonomic scope" value="Bacteria"/>
</dbReference>
<keyword evidence="12" id="KW-1185">Reference proteome</keyword>
<dbReference type="InterPro" id="IPR004299">
    <property type="entry name" value="MBOAT_fam"/>
</dbReference>
<dbReference type="STRING" id="1322246.BN4_20341"/>
<feature type="transmembrane region" description="Helical" evidence="10">
    <location>
        <begin position="78"/>
        <end position="99"/>
    </location>
</feature>
<feature type="transmembrane region" description="Helical" evidence="10">
    <location>
        <begin position="436"/>
        <end position="453"/>
    </location>
</feature>
<keyword evidence="3 9" id="KW-1003">Cell membrane</keyword>
<evidence type="ECO:0000256" key="6">
    <source>
        <dbReference type="ARBA" id="ARBA00022989"/>
    </source>
</evidence>
<sequence>MIFSSPEFILFFVFVLLGLTALRNHHTGRKTLLLIASYYFYAYWDWRFLSLIWLSTLVDFFVGKKIASTSKQQHRTRWLWLSLAVNLGLLGYFKYYNFFIDSFKPMIESIGLHSSSLDIILPVGISFYTFQTLSYTLDIYRGKIKQHDNLLDFALFVGFFPQLVAGPIVRASDFLPQLKSYKALTKENFYCGFQLFTYGLFKKVFIADRLAMFSDNVFIHAGAYDSITTWLAALAYTMQIYFDFSGYSDMAIGIARILGYDLGENFNFPYLARSPREFWKRWHISLSSWVRDYLYIPLGGSWKSPLRTYANLLLSMILCGLWHGAAWTFVAWGAMHGLALAKNRLWMHHGPQVDSRYIQLAGWIFTMLFVIIGWVLFRSDGFGTAQLMLRQMFIPEAGISWINPFVLFILLGTLAVHLLESKGLWRRWIYPQKRQWYSPTLLFTLLWVSAMFFPDGYKPFIYFQF</sequence>
<dbReference type="BioCyc" id="DPIE1322246:BN4_RS15950-MONOMER"/>
<feature type="transmembrane region" description="Helical" evidence="10">
    <location>
        <begin position="397"/>
        <end position="416"/>
    </location>
</feature>
<keyword evidence="4 9" id="KW-0808">Transferase</keyword>
<dbReference type="GO" id="GO:0016746">
    <property type="term" value="F:acyltransferase activity"/>
    <property type="evidence" value="ECO:0007669"/>
    <property type="project" value="UniProtKB-KW"/>
</dbReference>
<dbReference type="PIRSF" id="PIRSF016636">
    <property type="entry name" value="AlgI_DltB"/>
    <property type="match status" value="1"/>
</dbReference>
<evidence type="ECO:0000256" key="2">
    <source>
        <dbReference type="ARBA" id="ARBA00010323"/>
    </source>
</evidence>
<dbReference type="InterPro" id="IPR028362">
    <property type="entry name" value="AlgI"/>
</dbReference>
<comment type="similarity">
    <text evidence="2 9">Belongs to the membrane-bound acyltransferase family.</text>
</comment>
<dbReference type="GO" id="GO:0005886">
    <property type="term" value="C:plasma membrane"/>
    <property type="evidence" value="ECO:0007669"/>
    <property type="project" value="UniProtKB-SubCell"/>
</dbReference>
<dbReference type="Pfam" id="PF03062">
    <property type="entry name" value="MBOAT"/>
    <property type="match status" value="1"/>
</dbReference>
<evidence type="ECO:0000313" key="11">
    <source>
        <dbReference type="EMBL" id="CCH50403.1"/>
    </source>
</evidence>
<comment type="subcellular location">
    <subcellularLocation>
        <location evidence="1">Cell membrane</location>
        <topology evidence="1">Multi-pass membrane protein</topology>
    </subcellularLocation>
</comment>
<feature type="transmembrane region" description="Helical" evidence="10">
    <location>
        <begin position="312"/>
        <end position="335"/>
    </location>
</feature>
<dbReference type="OrthoDB" id="139172at2"/>
<feature type="transmembrane region" description="Helical" evidence="10">
    <location>
        <begin position="356"/>
        <end position="377"/>
    </location>
</feature>
<dbReference type="PATRIC" id="fig|879567.3.peg.3432"/>
<protein>
    <submittedName>
        <fullName evidence="11">Alginate o-acetyltransferase algI</fullName>
    </submittedName>
</protein>
<evidence type="ECO:0000256" key="5">
    <source>
        <dbReference type="ARBA" id="ARBA00022692"/>
    </source>
</evidence>
<dbReference type="PANTHER" id="PTHR13285">
    <property type="entry name" value="ACYLTRANSFERASE"/>
    <property type="match status" value="1"/>
</dbReference>
<dbReference type="PIRSF" id="PIRSF500217">
    <property type="entry name" value="AlgI"/>
    <property type="match status" value="1"/>
</dbReference>
<evidence type="ECO:0000256" key="9">
    <source>
        <dbReference type="PIRNR" id="PIRNR016636"/>
    </source>
</evidence>
<dbReference type="InterPro" id="IPR051085">
    <property type="entry name" value="MB_O-acyltransferase"/>
</dbReference>
<name>M1WYL1_PSEP2</name>
<gene>
    <name evidence="11" type="ordered locus">BN4_20341</name>
</gene>
<dbReference type="InterPro" id="IPR024194">
    <property type="entry name" value="Ac/AlaTfrase_AlgI/DltB"/>
</dbReference>
<dbReference type="EMBL" id="FO203427">
    <property type="protein sequence ID" value="CCH50403.1"/>
    <property type="molecule type" value="Genomic_DNA"/>
</dbReference>
<dbReference type="GO" id="GO:0042121">
    <property type="term" value="P:alginic acid biosynthetic process"/>
    <property type="evidence" value="ECO:0007669"/>
    <property type="project" value="InterPro"/>
</dbReference>
<proteinExistence type="inferred from homology"/>
<dbReference type="RefSeq" id="WP_015416445.1">
    <property type="nucleotide sequence ID" value="NC_020409.1"/>
</dbReference>